<gene>
    <name evidence="1" type="ORF">LCGC14_3118420</name>
</gene>
<reference evidence="1" key="1">
    <citation type="journal article" date="2015" name="Nature">
        <title>Complex archaea that bridge the gap between prokaryotes and eukaryotes.</title>
        <authorList>
            <person name="Spang A."/>
            <person name="Saw J.H."/>
            <person name="Jorgensen S.L."/>
            <person name="Zaremba-Niedzwiedzka K."/>
            <person name="Martijn J."/>
            <person name="Lind A.E."/>
            <person name="van Eijk R."/>
            <person name="Schleper C."/>
            <person name="Guy L."/>
            <person name="Ettema T.J."/>
        </authorList>
    </citation>
    <scope>NUCLEOTIDE SEQUENCE</scope>
</reference>
<organism evidence="1">
    <name type="scientific">marine sediment metagenome</name>
    <dbReference type="NCBI Taxonomy" id="412755"/>
    <lineage>
        <taxon>unclassified sequences</taxon>
        <taxon>metagenomes</taxon>
        <taxon>ecological metagenomes</taxon>
    </lineage>
</organism>
<sequence length="330" mass="38504">EDLQSMSDISAQALYYFGEDDLKNKFVVIGEKEGSQGSEYPLRELITRRSITKAIPMKDQVTGEIKTVSITVNGPISLAETTTSTNINPENLNRCFVLSIDESEEQTRIIHQLQRKNYTLKGYLQKRELVKILEKNIFAQRLLKPVLTFNPFAESLTFPSSSIKTRRDNEKFLRLINVICFLHQYQRKLKRKKISEHEVIEYIECTPQDYRIAHELLSDGVLDNTLDDLPASARKLLELIKKYLQGRSNRDNIPVDKIIFERKEIREYTSWSFAQVRNNFRILRDYEYLQLIKVNNGLANQYRLTANYSDLDFLNTILKPEELEKRIASA</sequence>
<feature type="non-terminal residue" evidence="1">
    <location>
        <position position="1"/>
    </location>
</feature>
<accession>A0A0F8W3D0</accession>
<dbReference type="EMBL" id="LAZR01067684">
    <property type="protein sequence ID" value="KKK51093.1"/>
    <property type="molecule type" value="Genomic_DNA"/>
</dbReference>
<dbReference type="AlphaFoldDB" id="A0A0F8W3D0"/>
<evidence type="ECO:0000313" key="1">
    <source>
        <dbReference type="EMBL" id="KKK51093.1"/>
    </source>
</evidence>
<protein>
    <submittedName>
        <fullName evidence="1">Uncharacterized protein</fullName>
    </submittedName>
</protein>
<name>A0A0F8W3D0_9ZZZZ</name>
<proteinExistence type="predicted"/>
<comment type="caution">
    <text evidence="1">The sequence shown here is derived from an EMBL/GenBank/DDBJ whole genome shotgun (WGS) entry which is preliminary data.</text>
</comment>